<evidence type="ECO:0000313" key="1">
    <source>
        <dbReference type="EMBL" id="QOY89854.1"/>
    </source>
</evidence>
<dbReference type="AlphaFoldDB" id="A0A7S7NUA3"/>
<dbReference type="SUPFAM" id="SSF55486">
    <property type="entry name" value="Metalloproteases ('zincins'), catalytic domain"/>
    <property type="match status" value="1"/>
</dbReference>
<sequence>MPYYPIRKTTIFAQDPSIQVGGKIVRTQIEIPNEELEPGPRGYRVQVVDYDSTTNTLYKTVPKPVNHSDGLPPDPFKEMTDTQLLASPDFHAMNAYAIVMRTLARFEFALGRRVAWSFPGHQIQVAPHAFADANAFYSPDDQALMFGYFPKVLSKGYVFGCLAHDVIAHETTHALLDGLRERFTDPSSPEQAGFHEGFADIVAILSVFSMREVVAKVLDPTGRRVMMNASNVTLKALRESILTGLAEQFGQELSGIRGNALRRSVTLLPGQDYLHDPEFEEPHRRGEVLVAAIINVFLEVWVARMQPYIHPDKTLDRKRAVEEGAEVADHLLTICVRAIDYCPPTDLEFCDFASALLTADWEMYPKDIKYEFRKKLYASFNGYGIVPTSQGQREPGTWDPPPEGDKAHHVVYDRTHFEEMKSDYDEVFRFIWENRKAFKLNEDAYTRVQSVRPCVRVGDDGFTLRETVVEYIQQLTIRANELKRLKIEKPEGMPKDLEVTLYGGNAMIFDQFGRLKYNVGNSIFNAERQTRRLKYLWQYGFFKPGASKMRRFAAMHRKRMSGWGQASGAALADWTAHEEHVEQPQEAE</sequence>
<keyword evidence="2" id="KW-1185">Reference proteome</keyword>
<name>A0A7S7NUA3_PALFE</name>
<dbReference type="KEGG" id="pfer:IRI77_07840"/>
<reference evidence="1 2" key="1">
    <citation type="submission" date="2020-10" db="EMBL/GenBank/DDBJ databases">
        <title>Complete genome sequence of Paludibaculum fermentans P105T, a facultatively anaerobic acidobacterium capable of dissimilatory Fe(III) reduction.</title>
        <authorList>
            <person name="Dedysh S.N."/>
            <person name="Beletsky A.V."/>
            <person name="Kulichevskaya I.S."/>
            <person name="Mardanov A.V."/>
            <person name="Ravin N.V."/>
        </authorList>
    </citation>
    <scope>NUCLEOTIDE SEQUENCE [LARGE SCALE GENOMIC DNA]</scope>
    <source>
        <strain evidence="1 2">P105</strain>
    </source>
</reference>
<dbReference type="EMBL" id="CP063849">
    <property type="protein sequence ID" value="QOY89854.1"/>
    <property type="molecule type" value="Genomic_DNA"/>
</dbReference>
<proteinExistence type="predicted"/>
<dbReference type="RefSeq" id="WP_194451517.1">
    <property type="nucleotide sequence ID" value="NZ_CP063849.1"/>
</dbReference>
<accession>A0A7S7NUA3</accession>
<gene>
    <name evidence="1" type="ORF">IRI77_07840</name>
</gene>
<organism evidence="1 2">
    <name type="scientific">Paludibaculum fermentans</name>
    <dbReference type="NCBI Taxonomy" id="1473598"/>
    <lineage>
        <taxon>Bacteria</taxon>
        <taxon>Pseudomonadati</taxon>
        <taxon>Acidobacteriota</taxon>
        <taxon>Terriglobia</taxon>
        <taxon>Bryobacterales</taxon>
        <taxon>Bryobacteraceae</taxon>
        <taxon>Paludibaculum</taxon>
    </lineage>
</organism>
<dbReference type="Proteomes" id="UP000593892">
    <property type="component" value="Chromosome"/>
</dbReference>
<protein>
    <submittedName>
        <fullName evidence="1">Uncharacterized protein</fullName>
    </submittedName>
</protein>
<evidence type="ECO:0000313" key="2">
    <source>
        <dbReference type="Proteomes" id="UP000593892"/>
    </source>
</evidence>
<dbReference type="CDD" id="cd09598">
    <property type="entry name" value="M4_like"/>
    <property type="match status" value="1"/>
</dbReference>